<proteinExistence type="predicted"/>
<dbReference type="OrthoDB" id="411251at2759"/>
<keyword evidence="1" id="KW-0472">Membrane</keyword>
<protein>
    <recommendedName>
        <fullName evidence="2">Methyltransferase FkbM domain-containing protein</fullName>
    </recommendedName>
</protein>
<dbReference type="NCBIfam" id="TIGR01444">
    <property type="entry name" value="fkbM_fam"/>
    <property type="match status" value="1"/>
</dbReference>
<organism evidence="3 4">
    <name type="scientific">Lottia gigantea</name>
    <name type="common">Giant owl limpet</name>
    <dbReference type="NCBI Taxonomy" id="225164"/>
    <lineage>
        <taxon>Eukaryota</taxon>
        <taxon>Metazoa</taxon>
        <taxon>Spiralia</taxon>
        <taxon>Lophotrochozoa</taxon>
        <taxon>Mollusca</taxon>
        <taxon>Gastropoda</taxon>
        <taxon>Patellogastropoda</taxon>
        <taxon>Lottioidea</taxon>
        <taxon>Lottiidae</taxon>
        <taxon>Lottia</taxon>
    </lineage>
</organism>
<dbReference type="RefSeq" id="XP_009058150.1">
    <property type="nucleotide sequence ID" value="XM_009059902.1"/>
</dbReference>
<dbReference type="HOGENOM" id="CLU_062312_0_0_1"/>
<dbReference type="SUPFAM" id="SSF53335">
    <property type="entry name" value="S-adenosyl-L-methionine-dependent methyltransferases"/>
    <property type="match status" value="1"/>
</dbReference>
<dbReference type="Proteomes" id="UP000030746">
    <property type="component" value="Unassembled WGS sequence"/>
</dbReference>
<dbReference type="PANTHER" id="PTHR34203:SF15">
    <property type="entry name" value="SLL1173 PROTEIN"/>
    <property type="match status" value="1"/>
</dbReference>
<sequence length="379" mass="44009">MPRKEVACRQARLIFPKRQTTLDIRLQIYHTYCCSNRMIGRSQYSLACKVIGLVATFVILFTAMSLYNNSDQDLSRLQSALQTIKMLKMSAQDSGVMTIVNKVSQPEVLRWDGQKWINWPNFCLDTGIENYVLADLHAPSGNMPFYVHDSKHDSYTSRHIQSKHTYEKSDLELMYRHLQEDQEMGLVDVGAHVGLYSATAALLGRKVLTVDALYMNNHAWCHSIVKNKFTNQVKQIYTIMSSEHRLMYFKKYGIHVGATTVHVAEDQSKKVSPMDKKFIHSATLDDLLPLITFKVVFLKLDVEKHELEVILGGERFFRELNVKYVLMEWIHHFDNKSRDNITEQMTRYGFKAFTAGSEEKEVDMTKLTRLYNIFWKKVL</sequence>
<evidence type="ECO:0000259" key="2">
    <source>
        <dbReference type="Pfam" id="PF05050"/>
    </source>
</evidence>
<keyword evidence="1" id="KW-1133">Transmembrane helix</keyword>
<evidence type="ECO:0000313" key="4">
    <source>
        <dbReference type="Proteomes" id="UP000030746"/>
    </source>
</evidence>
<keyword evidence="1" id="KW-0812">Transmembrane</keyword>
<dbReference type="OMA" id="WEGDLVP"/>
<feature type="transmembrane region" description="Helical" evidence="1">
    <location>
        <begin position="46"/>
        <end position="67"/>
    </location>
</feature>
<dbReference type="EMBL" id="KB202283">
    <property type="protein sequence ID" value="ESO91462.1"/>
    <property type="molecule type" value="Genomic_DNA"/>
</dbReference>
<dbReference type="Gene3D" id="3.40.50.150">
    <property type="entry name" value="Vaccinia Virus protein VP39"/>
    <property type="match status" value="1"/>
</dbReference>
<gene>
    <name evidence="3" type="ORF">LOTGIDRAFT_228862</name>
</gene>
<reference evidence="3 4" key="1">
    <citation type="journal article" date="2013" name="Nature">
        <title>Insights into bilaterian evolution from three spiralian genomes.</title>
        <authorList>
            <person name="Simakov O."/>
            <person name="Marletaz F."/>
            <person name="Cho S.J."/>
            <person name="Edsinger-Gonzales E."/>
            <person name="Havlak P."/>
            <person name="Hellsten U."/>
            <person name="Kuo D.H."/>
            <person name="Larsson T."/>
            <person name="Lv J."/>
            <person name="Arendt D."/>
            <person name="Savage R."/>
            <person name="Osoegawa K."/>
            <person name="de Jong P."/>
            <person name="Grimwood J."/>
            <person name="Chapman J.A."/>
            <person name="Shapiro H."/>
            <person name="Aerts A."/>
            <person name="Otillar R.P."/>
            <person name="Terry A.Y."/>
            <person name="Boore J.L."/>
            <person name="Grigoriev I.V."/>
            <person name="Lindberg D.R."/>
            <person name="Seaver E.C."/>
            <person name="Weisblat D.A."/>
            <person name="Putnam N.H."/>
            <person name="Rokhsar D.S."/>
        </authorList>
    </citation>
    <scope>NUCLEOTIDE SEQUENCE [LARGE SCALE GENOMIC DNA]</scope>
</reference>
<accession>V4A451</accession>
<dbReference type="KEGG" id="lgi:LOTGIDRAFT_228862"/>
<evidence type="ECO:0000256" key="1">
    <source>
        <dbReference type="SAM" id="Phobius"/>
    </source>
</evidence>
<dbReference type="AlphaFoldDB" id="V4A451"/>
<dbReference type="PANTHER" id="PTHR34203">
    <property type="entry name" value="METHYLTRANSFERASE, FKBM FAMILY PROTEIN"/>
    <property type="match status" value="1"/>
</dbReference>
<dbReference type="InterPro" id="IPR006342">
    <property type="entry name" value="FkbM_mtfrase"/>
</dbReference>
<keyword evidence="4" id="KW-1185">Reference proteome</keyword>
<dbReference type="InterPro" id="IPR052514">
    <property type="entry name" value="SAM-dependent_MTase"/>
</dbReference>
<dbReference type="CTD" id="20247809"/>
<name>V4A451_LOTGI</name>
<dbReference type="Pfam" id="PF05050">
    <property type="entry name" value="Methyltransf_21"/>
    <property type="match status" value="1"/>
</dbReference>
<feature type="domain" description="Methyltransferase FkbM" evidence="2">
    <location>
        <begin position="265"/>
        <end position="351"/>
    </location>
</feature>
<evidence type="ECO:0000313" key="3">
    <source>
        <dbReference type="EMBL" id="ESO91462.1"/>
    </source>
</evidence>
<dbReference type="GeneID" id="20247809"/>
<dbReference type="InterPro" id="IPR029063">
    <property type="entry name" value="SAM-dependent_MTases_sf"/>
</dbReference>